<dbReference type="EMBL" id="AUPC02000210">
    <property type="protein sequence ID" value="POG65605.1"/>
    <property type="molecule type" value="Genomic_DNA"/>
</dbReference>
<keyword evidence="1" id="KW-0812">Transmembrane</keyword>
<comment type="caution">
    <text evidence="2">The sequence shown here is derived from an EMBL/GenBank/DDBJ whole genome shotgun (WGS) entry which is preliminary data.</text>
</comment>
<name>A0A2P4PJQ2_RHIID</name>
<keyword evidence="1" id="KW-1133">Transmembrane helix</keyword>
<keyword evidence="3" id="KW-1185">Reference proteome</keyword>
<feature type="transmembrane region" description="Helical" evidence="1">
    <location>
        <begin position="54"/>
        <end position="82"/>
    </location>
</feature>
<evidence type="ECO:0000313" key="2">
    <source>
        <dbReference type="EMBL" id="POG65605.1"/>
    </source>
</evidence>
<protein>
    <submittedName>
        <fullName evidence="2">Uncharacterized protein</fullName>
    </submittedName>
</protein>
<dbReference type="AlphaFoldDB" id="A0A2P4PJQ2"/>
<dbReference type="Proteomes" id="UP000018888">
    <property type="component" value="Unassembled WGS sequence"/>
</dbReference>
<feature type="non-terminal residue" evidence="2">
    <location>
        <position position="87"/>
    </location>
</feature>
<evidence type="ECO:0000313" key="3">
    <source>
        <dbReference type="Proteomes" id="UP000018888"/>
    </source>
</evidence>
<gene>
    <name evidence="2" type="ORF">GLOIN_2v1665227</name>
</gene>
<reference evidence="2 3" key="1">
    <citation type="journal article" date="2013" name="Proc. Natl. Acad. Sci. U.S.A.">
        <title>Genome of an arbuscular mycorrhizal fungus provides insight into the oldest plant symbiosis.</title>
        <authorList>
            <person name="Tisserant E."/>
            <person name="Malbreil M."/>
            <person name="Kuo A."/>
            <person name="Kohler A."/>
            <person name="Symeonidi A."/>
            <person name="Balestrini R."/>
            <person name="Charron P."/>
            <person name="Duensing N."/>
            <person name="Frei Dit Frey N."/>
            <person name="Gianinazzi-Pearson V."/>
            <person name="Gilbert L.B."/>
            <person name="Handa Y."/>
            <person name="Herr J.R."/>
            <person name="Hijri M."/>
            <person name="Koul R."/>
            <person name="Kawaguchi M."/>
            <person name="Krajinski F."/>
            <person name="Lammers P.J."/>
            <person name="Masclaux F.G."/>
            <person name="Murat C."/>
            <person name="Morin E."/>
            <person name="Ndikumana S."/>
            <person name="Pagni M."/>
            <person name="Petitpierre D."/>
            <person name="Requena N."/>
            <person name="Rosikiewicz P."/>
            <person name="Riley R."/>
            <person name="Saito K."/>
            <person name="San Clemente H."/>
            <person name="Shapiro H."/>
            <person name="van Tuinen D."/>
            <person name="Becard G."/>
            <person name="Bonfante P."/>
            <person name="Paszkowski U."/>
            <person name="Shachar-Hill Y.Y."/>
            <person name="Tuskan G.A."/>
            <person name="Young P.W."/>
            <person name="Sanders I.R."/>
            <person name="Henrissat B."/>
            <person name="Rensing S.A."/>
            <person name="Grigoriev I.V."/>
            <person name="Corradi N."/>
            <person name="Roux C."/>
            <person name="Martin F."/>
        </authorList>
    </citation>
    <scope>NUCLEOTIDE SEQUENCE [LARGE SCALE GENOMIC DNA]</scope>
    <source>
        <strain evidence="2 3">DAOM 197198</strain>
    </source>
</reference>
<organism evidence="2 3">
    <name type="scientific">Rhizophagus irregularis (strain DAOM 181602 / DAOM 197198 / MUCL 43194)</name>
    <name type="common">Arbuscular mycorrhizal fungus</name>
    <name type="synonym">Glomus intraradices</name>
    <dbReference type="NCBI Taxonomy" id="747089"/>
    <lineage>
        <taxon>Eukaryota</taxon>
        <taxon>Fungi</taxon>
        <taxon>Fungi incertae sedis</taxon>
        <taxon>Mucoromycota</taxon>
        <taxon>Glomeromycotina</taxon>
        <taxon>Glomeromycetes</taxon>
        <taxon>Glomerales</taxon>
        <taxon>Glomeraceae</taxon>
        <taxon>Rhizophagus</taxon>
    </lineage>
</organism>
<sequence>MNKSSSFSLFRISFFHIAFVTNFLHDLKPPVINLLFQIKLYSFTIKPSSISSKLYFIVLTTLLSFNISCISFLFSFIILYSFSLASI</sequence>
<reference evidence="2 3" key="2">
    <citation type="journal article" date="2018" name="New Phytol.">
        <title>High intraspecific genome diversity in the model arbuscular mycorrhizal symbiont Rhizophagus irregularis.</title>
        <authorList>
            <person name="Chen E.C.H."/>
            <person name="Morin E."/>
            <person name="Beaudet D."/>
            <person name="Noel J."/>
            <person name="Yildirir G."/>
            <person name="Ndikumana S."/>
            <person name="Charron P."/>
            <person name="St-Onge C."/>
            <person name="Giorgi J."/>
            <person name="Kruger M."/>
            <person name="Marton T."/>
            <person name="Ropars J."/>
            <person name="Grigoriev I.V."/>
            <person name="Hainaut M."/>
            <person name="Henrissat B."/>
            <person name="Roux C."/>
            <person name="Martin F."/>
            <person name="Corradi N."/>
        </authorList>
    </citation>
    <scope>NUCLEOTIDE SEQUENCE [LARGE SCALE GENOMIC DNA]</scope>
    <source>
        <strain evidence="2 3">DAOM 197198</strain>
    </source>
</reference>
<accession>A0A2P4PJQ2</accession>
<proteinExistence type="predicted"/>
<keyword evidence="1" id="KW-0472">Membrane</keyword>
<evidence type="ECO:0000256" key="1">
    <source>
        <dbReference type="SAM" id="Phobius"/>
    </source>
</evidence>
<feature type="transmembrane region" description="Helical" evidence="1">
    <location>
        <begin position="7"/>
        <end position="25"/>
    </location>
</feature>